<dbReference type="Pfam" id="PF12833">
    <property type="entry name" value="HTH_18"/>
    <property type="match status" value="1"/>
</dbReference>
<proteinExistence type="predicted"/>
<accession>A0A521G2Y1</accession>
<evidence type="ECO:0000256" key="3">
    <source>
        <dbReference type="ARBA" id="ARBA00023163"/>
    </source>
</evidence>
<dbReference type="Proteomes" id="UP000316238">
    <property type="component" value="Unassembled WGS sequence"/>
</dbReference>
<dbReference type="PANTHER" id="PTHR47894:SF4">
    <property type="entry name" value="HTH-TYPE TRANSCRIPTIONAL REGULATOR GADX"/>
    <property type="match status" value="1"/>
</dbReference>
<evidence type="ECO:0000256" key="1">
    <source>
        <dbReference type="ARBA" id="ARBA00023015"/>
    </source>
</evidence>
<feature type="domain" description="HTH araC/xylS-type" evidence="4">
    <location>
        <begin position="242"/>
        <end position="340"/>
    </location>
</feature>
<dbReference type="GO" id="GO:0005829">
    <property type="term" value="C:cytosol"/>
    <property type="evidence" value="ECO:0007669"/>
    <property type="project" value="TreeGrafter"/>
</dbReference>
<organism evidence="5 6">
    <name type="scientific">Candidatus Electronema aureum</name>
    <dbReference type="NCBI Taxonomy" id="2005002"/>
    <lineage>
        <taxon>Bacteria</taxon>
        <taxon>Pseudomonadati</taxon>
        <taxon>Thermodesulfobacteriota</taxon>
        <taxon>Desulfobulbia</taxon>
        <taxon>Desulfobulbales</taxon>
        <taxon>Desulfobulbaceae</taxon>
        <taxon>Candidatus Electronema</taxon>
    </lineage>
</organism>
<dbReference type="GO" id="GO:0000976">
    <property type="term" value="F:transcription cis-regulatory region binding"/>
    <property type="evidence" value="ECO:0007669"/>
    <property type="project" value="TreeGrafter"/>
</dbReference>
<dbReference type="SMART" id="SM00342">
    <property type="entry name" value="HTH_ARAC"/>
    <property type="match status" value="1"/>
</dbReference>
<dbReference type="EMBL" id="NQJD01000007">
    <property type="protein sequence ID" value="TAA75389.1"/>
    <property type="molecule type" value="Genomic_DNA"/>
</dbReference>
<dbReference type="InterPro" id="IPR032687">
    <property type="entry name" value="AraC-type_N"/>
</dbReference>
<keyword evidence="6" id="KW-1185">Reference proteome</keyword>
<dbReference type="InterPro" id="IPR009057">
    <property type="entry name" value="Homeodomain-like_sf"/>
</dbReference>
<dbReference type="PANTHER" id="PTHR47894">
    <property type="entry name" value="HTH-TYPE TRANSCRIPTIONAL REGULATOR GADX"/>
    <property type="match status" value="1"/>
</dbReference>
<keyword evidence="2 5" id="KW-0238">DNA-binding</keyword>
<reference evidence="5" key="1">
    <citation type="submission" date="2017-07" db="EMBL/GenBank/DDBJ databases">
        <title>The cable genome - Insights into the physiology and evolution of filamentous bacteria capable of sulfide oxidation via long distance electron transfer.</title>
        <authorList>
            <person name="Thorup C."/>
            <person name="Bjerg J.T."/>
            <person name="Schreiber L."/>
            <person name="Nielsen L.P."/>
            <person name="Kjeldsen K.U."/>
            <person name="Boesen T."/>
            <person name="Boggild A."/>
            <person name="Meysman F."/>
            <person name="Geelhoed J."/>
            <person name="Schramm A."/>
        </authorList>
    </citation>
    <scope>NUCLEOTIDE SEQUENCE [LARGE SCALE GENOMIC DNA]</scope>
    <source>
        <strain evidence="5">GS</strain>
    </source>
</reference>
<evidence type="ECO:0000313" key="5">
    <source>
        <dbReference type="EMBL" id="TAA75389.1"/>
    </source>
</evidence>
<dbReference type="AlphaFoldDB" id="A0A521G2Y1"/>
<evidence type="ECO:0000256" key="2">
    <source>
        <dbReference type="ARBA" id="ARBA00023125"/>
    </source>
</evidence>
<dbReference type="GO" id="GO:0003700">
    <property type="term" value="F:DNA-binding transcription factor activity"/>
    <property type="evidence" value="ECO:0007669"/>
    <property type="project" value="InterPro"/>
</dbReference>
<dbReference type="SUPFAM" id="SSF46689">
    <property type="entry name" value="Homeodomain-like"/>
    <property type="match status" value="1"/>
</dbReference>
<keyword evidence="3" id="KW-0804">Transcription</keyword>
<gene>
    <name evidence="5" type="ORF">CDV28_10736</name>
</gene>
<evidence type="ECO:0000313" key="6">
    <source>
        <dbReference type="Proteomes" id="UP000316238"/>
    </source>
</evidence>
<dbReference type="InterPro" id="IPR018060">
    <property type="entry name" value="HTH_AraC"/>
</dbReference>
<keyword evidence="1" id="KW-0805">Transcription regulation</keyword>
<name>A0A521G2Y1_9BACT</name>
<sequence>MPFLHEIPSQYRILSSMGNVAVFYAAYVGLSVERISSETGITPTMLMNPDTYLPETFFEKFFQLLTKAFPDRNVALELAQIAPLSYLGAPGRLLRRAPNLRSMLELFSKYCKLIADRLEMEVVDWGGSEAVLRTHQPLSLLDNGMSAEIGLCMGTRIAQECFGDDALLRVQFRHQVIGPVAAYEEFFKAPVSFGAKFNALIFDSKVLDRPSKAGRTEVRSVLEQSLIELRYENGLDRGDRTAEIRKAVMRNSLKGDYSAAGLAQSLGMSISALQRQLHASGTSASRLIDETRHINAMGMLADSSLSVDEVAFRLGFESERGFRKAFQRWCGQSPAGVRKEMKQQEAVNVPA</sequence>
<dbReference type="Pfam" id="PF12625">
    <property type="entry name" value="Arabinose_bd"/>
    <property type="match status" value="1"/>
</dbReference>
<evidence type="ECO:0000259" key="4">
    <source>
        <dbReference type="PROSITE" id="PS01124"/>
    </source>
</evidence>
<dbReference type="Gene3D" id="1.10.10.60">
    <property type="entry name" value="Homeodomain-like"/>
    <property type="match status" value="1"/>
</dbReference>
<comment type="caution">
    <text evidence="5">The sequence shown here is derived from an EMBL/GenBank/DDBJ whole genome shotgun (WGS) entry which is preliminary data.</text>
</comment>
<protein>
    <submittedName>
        <fullName evidence="5">AraC-type DNA-binding protein</fullName>
    </submittedName>
</protein>
<dbReference type="PROSITE" id="PS01124">
    <property type="entry name" value="HTH_ARAC_FAMILY_2"/>
    <property type="match status" value="1"/>
</dbReference>